<dbReference type="EMBL" id="BLXT01001278">
    <property type="protein sequence ID" value="GFN84128.1"/>
    <property type="molecule type" value="Genomic_DNA"/>
</dbReference>
<gene>
    <name evidence="2" type="ORF">PoB_001063400</name>
</gene>
<dbReference type="Gene3D" id="3.10.10.10">
    <property type="entry name" value="HIV Type 1 Reverse Transcriptase, subunit A, domain 1"/>
    <property type="match status" value="1"/>
</dbReference>
<dbReference type="InterPro" id="IPR000477">
    <property type="entry name" value="RT_dom"/>
</dbReference>
<dbReference type="PANTHER" id="PTHR37984">
    <property type="entry name" value="PROTEIN CBG26694"/>
    <property type="match status" value="1"/>
</dbReference>
<dbReference type="InterPro" id="IPR043502">
    <property type="entry name" value="DNA/RNA_pol_sf"/>
</dbReference>
<dbReference type="SUPFAM" id="SSF56672">
    <property type="entry name" value="DNA/RNA polymerases"/>
    <property type="match status" value="1"/>
</dbReference>
<comment type="caution">
    <text evidence="2">The sequence shown here is derived from an EMBL/GenBank/DDBJ whole genome shotgun (WGS) entry which is preliminary data.</text>
</comment>
<proteinExistence type="predicted"/>
<evidence type="ECO:0000313" key="2">
    <source>
        <dbReference type="EMBL" id="GFN84128.1"/>
    </source>
</evidence>
<keyword evidence="3" id="KW-1185">Reference proteome</keyword>
<reference evidence="2 3" key="1">
    <citation type="journal article" date="2021" name="Elife">
        <title>Chloroplast acquisition without the gene transfer in kleptoplastic sea slugs, Plakobranchus ocellatus.</title>
        <authorList>
            <person name="Maeda T."/>
            <person name="Takahashi S."/>
            <person name="Yoshida T."/>
            <person name="Shimamura S."/>
            <person name="Takaki Y."/>
            <person name="Nagai Y."/>
            <person name="Toyoda A."/>
            <person name="Suzuki Y."/>
            <person name="Arimoto A."/>
            <person name="Ishii H."/>
            <person name="Satoh N."/>
            <person name="Nishiyama T."/>
            <person name="Hasebe M."/>
            <person name="Maruyama T."/>
            <person name="Minagawa J."/>
            <person name="Obokata J."/>
            <person name="Shigenobu S."/>
        </authorList>
    </citation>
    <scope>NUCLEOTIDE SEQUENCE [LARGE SCALE GENOMIC DNA]</scope>
</reference>
<dbReference type="InterPro" id="IPR043128">
    <property type="entry name" value="Rev_trsase/Diguanyl_cyclase"/>
</dbReference>
<dbReference type="Pfam" id="PF00078">
    <property type="entry name" value="RVT_1"/>
    <property type="match status" value="1"/>
</dbReference>
<dbReference type="Proteomes" id="UP000735302">
    <property type="component" value="Unassembled WGS sequence"/>
</dbReference>
<protein>
    <submittedName>
        <fullName evidence="2">Pol polyprotein</fullName>
    </submittedName>
</protein>
<name>A0AAV3YQ12_9GAST</name>
<dbReference type="Gene3D" id="3.30.70.270">
    <property type="match status" value="2"/>
</dbReference>
<evidence type="ECO:0000313" key="3">
    <source>
        <dbReference type="Proteomes" id="UP000735302"/>
    </source>
</evidence>
<sequence length="209" mass="23466">MIPKSNGGLRPCGDYRRLNDATVPDRYPILYIQGLLDRLAGKNIFSKIDLGRGYHQIPVAPEDVLKTAAVTRFGLWDFLRMPFGLKCAAQSFQRLMDRVLEGLDCAFVNLDYILMASSSAQSHIDDLNAVFHRVRHHELVIKLEECLLIFLGHQVSAAGSVPMPSRVSAVKDFPQPRDVTGLQEFLGIMSFYHRFIPNPLQPSPPLPSH</sequence>
<organism evidence="2 3">
    <name type="scientific">Plakobranchus ocellatus</name>
    <dbReference type="NCBI Taxonomy" id="259542"/>
    <lineage>
        <taxon>Eukaryota</taxon>
        <taxon>Metazoa</taxon>
        <taxon>Spiralia</taxon>
        <taxon>Lophotrochozoa</taxon>
        <taxon>Mollusca</taxon>
        <taxon>Gastropoda</taxon>
        <taxon>Heterobranchia</taxon>
        <taxon>Euthyneura</taxon>
        <taxon>Panpulmonata</taxon>
        <taxon>Sacoglossa</taxon>
        <taxon>Placobranchoidea</taxon>
        <taxon>Plakobranchidae</taxon>
        <taxon>Plakobranchus</taxon>
    </lineage>
</organism>
<evidence type="ECO:0000259" key="1">
    <source>
        <dbReference type="PROSITE" id="PS50878"/>
    </source>
</evidence>
<feature type="domain" description="Reverse transcriptase" evidence="1">
    <location>
        <begin position="1"/>
        <end position="190"/>
    </location>
</feature>
<dbReference type="PANTHER" id="PTHR37984:SF5">
    <property type="entry name" value="PROTEIN NYNRIN-LIKE"/>
    <property type="match status" value="1"/>
</dbReference>
<accession>A0AAV3YQ12</accession>
<dbReference type="PROSITE" id="PS50878">
    <property type="entry name" value="RT_POL"/>
    <property type="match status" value="1"/>
</dbReference>
<dbReference type="CDD" id="cd01647">
    <property type="entry name" value="RT_LTR"/>
    <property type="match status" value="1"/>
</dbReference>
<dbReference type="AlphaFoldDB" id="A0AAV3YQ12"/>
<dbReference type="InterPro" id="IPR050951">
    <property type="entry name" value="Retrovirus_Pol_polyprotein"/>
</dbReference>